<dbReference type="InterPro" id="IPR045621">
    <property type="entry name" value="BPD_transp_1_N"/>
</dbReference>
<keyword evidence="4 7" id="KW-0812">Transmembrane</keyword>
<evidence type="ECO:0000256" key="2">
    <source>
        <dbReference type="ARBA" id="ARBA00022448"/>
    </source>
</evidence>
<dbReference type="AlphaFoldDB" id="A0A414CKV3"/>
<name>A0A414CKV3_STRPA</name>
<feature type="transmembrane region" description="Helical" evidence="7">
    <location>
        <begin position="175"/>
        <end position="194"/>
    </location>
</feature>
<dbReference type="Gene3D" id="1.10.3720.10">
    <property type="entry name" value="MetI-like"/>
    <property type="match status" value="1"/>
</dbReference>
<feature type="domain" description="ABC transmembrane type-1" evidence="8">
    <location>
        <begin position="97"/>
        <end position="298"/>
    </location>
</feature>
<keyword evidence="2 7" id="KW-0813">Transport</keyword>
<comment type="similarity">
    <text evidence="7">Belongs to the binding-protein-dependent transport system permease family.</text>
</comment>
<accession>A0A414CKV3</accession>
<feature type="transmembrane region" description="Helical" evidence="7">
    <location>
        <begin position="101"/>
        <end position="124"/>
    </location>
</feature>
<feature type="transmembrane region" description="Helical" evidence="7">
    <location>
        <begin position="136"/>
        <end position="163"/>
    </location>
</feature>
<dbReference type="EMBL" id="QSIO01000001">
    <property type="protein sequence ID" value="RHC95648.1"/>
    <property type="molecule type" value="Genomic_DNA"/>
</dbReference>
<evidence type="ECO:0000256" key="4">
    <source>
        <dbReference type="ARBA" id="ARBA00022692"/>
    </source>
</evidence>
<dbReference type="PROSITE" id="PS50928">
    <property type="entry name" value="ABC_TM1"/>
    <property type="match status" value="1"/>
</dbReference>
<feature type="transmembrane region" description="Helical" evidence="7">
    <location>
        <begin position="271"/>
        <end position="289"/>
    </location>
</feature>
<comment type="subcellular location">
    <subcellularLocation>
        <location evidence="1 7">Cell membrane</location>
        <topology evidence="1 7">Multi-pass membrane protein</topology>
    </subcellularLocation>
</comment>
<evidence type="ECO:0000256" key="6">
    <source>
        <dbReference type="ARBA" id="ARBA00023136"/>
    </source>
</evidence>
<gene>
    <name evidence="9" type="ORF">DW820_00475</name>
</gene>
<dbReference type="Proteomes" id="UP000285773">
    <property type="component" value="Unassembled WGS sequence"/>
</dbReference>
<sequence>MKAIFKKIISFISGLLVISIITFILTKFTSQDPAENYLRIRHLPITPAALENARTYLGLDKSWIEQYLSWFVKVLHLDFGTSYLLKESVVSLIAGRFLSTFYLGLTSFILIIVVSIPIGVISGLKTNSFFDKCMRFIGFSSVSMPAFWLGYMLIFVFSVKLGWLPVSGKNEPLSIVLPSITLSFSLIGQYIALVRKAVSTQLESPHVENARMRGVKLRYLLPHHILRNALPAIATGLSLTFVYLMTGSLIVEEVFSWNGLGSLFVEAIRSIDTPLIQGCMMLFGLLFLLNNGMTQALNHWIDPRVRKRGKSS</sequence>
<protein>
    <submittedName>
        <fullName evidence="9">ABC transporter permease</fullName>
    </submittedName>
</protein>
<comment type="caution">
    <text evidence="9">The sequence shown here is derived from an EMBL/GenBank/DDBJ whole genome shotgun (WGS) entry which is preliminary data.</text>
</comment>
<evidence type="ECO:0000256" key="1">
    <source>
        <dbReference type="ARBA" id="ARBA00004651"/>
    </source>
</evidence>
<dbReference type="SUPFAM" id="SSF161098">
    <property type="entry name" value="MetI-like"/>
    <property type="match status" value="1"/>
</dbReference>
<evidence type="ECO:0000313" key="9">
    <source>
        <dbReference type="EMBL" id="RHC95648.1"/>
    </source>
</evidence>
<dbReference type="Pfam" id="PF19300">
    <property type="entry name" value="BPD_transp_1_N"/>
    <property type="match status" value="1"/>
</dbReference>
<dbReference type="InterPro" id="IPR035906">
    <property type="entry name" value="MetI-like_sf"/>
</dbReference>
<proteinExistence type="inferred from homology"/>
<dbReference type="GO" id="GO:0005886">
    <property type="term" value="C:plasma membrane"/>
    <property type="evidence" value="ECO:0007669"/>
    <property type="project" value="UniProtKB-SubCell"/>
</dbReference>
<dbReference type="GO" id="GO:0055085">
    <property type="term" value="P:transmembrane transport"/>
    <property type="evidence" value="ECO:0007669"/>
    <property type="project" value="InterPro"/>
</dbReference>
<keyword evidence="5 7" id="KW-1133">Transmembrane helix</keyword>
<evidence type="ECO:0000313" key="10">
    <source>
        <dbReference type="Proteomes" id="UP000285773"/>
    </source>
</evidence>
<reference evidence="9 10" key="1">
    <citation type="submission" date="2018-08" db="EMBL/GenBank/DDBJ databases">
        <title>A genome reference for cultivated species of the human gut microbiota.</title>
        <authorList>
            <person name="Zou Y."/>
            <person name="Xue W."/>
            <person name="Luo G."/>
        </authorList>
    </citation>
    <scope>NUCLEOTIDE SEQUENCE [LARGE SCALE GENOMIC DNA]</scope>
    <source>
        <strain evidence="9 10">AM33-3BH</strain>
    </source>
</reference>
<dbReference type="CDD" id="cd06261">
    <property type="entry name" value="TM_PBP2"/>
    <property type="match status" value="1"/>
</dbReference>
<keyword evidence="3" id="KW-1003">Cell membrane</keyword>
<dbReference type="RefSeq" id="WP_049474856.1">
    <property type="nucleotide sequence ID" value="NZ_JAHZPD010000012.1"/>
</dbReference>
<feature type="transmembrane region" description="Helical" evidence="7">
    <location>
        <begin position="7"/>
        <end position="26"/>
    </location>
</feature>
<dbReference type="InterPro" id="IPR000515">
    <property type="entry name" value="MetI-like"/>
</dbReference>
<dbReference type="PANTHER" id="PTHR43163:SF6">
    <property type="entry name" value="DIPEPTIDE TRANSPORT SYSTEM PERMEASE PROTEIN DPPB-RELATED"/>
    <property type="match status" value="1"/>
</dbReference>
<organism evidence="9 10">
    <name type="scientific">Streptococcus parasanguinis</name>
    <dbReference type="NCBI Taxonomy" id="1318"/>
    <lineage>
        <taxon>Bacteria</taxon>
        <taxon>Bacillati</taxon>
        <taxon>Bacillota</taxon>
        <taxon>Bacilli</taxon>
        <taxon>Lactobacillales</taxon>
        <taxon>Streptococcaceae</taxon>
        <taxon>Streptococcus</taxon>
    </lineage>
</organism>
<evidence type="ECO:0000256" key="5">
    <source>
        <dbReference type="ARBA" id="ARBA00022989"/>
    </source>
</evidence>
<keyword evidence="6 7" id="KW-0472">Membrane</keyword>
<dbReference type="Pfam" id="PF00528">
    <property type="entry name" value="BPD_transp_1"/>
    <property type="match status" value="1"/>
</dbReference>
<evidence type="ECO:0000256" key="3">
    <source>
        <dbReference type="ARBA" id="ARBA00022475"/>
    </source>
</evidence>
<dbReference type="PANTHER" id="PTHR43163">
    <property type="entry name" value="DIPEPTIDE TRANSPORT SYSTEM PERMEASE PROTEIN DPPB-RELATED"/>
    <property type="match status" value="1"/>
</dbReference>
<evidence type="ECO:0000259" key="8">
    <source>
        <dbReference type="PROSITE" id="PS50928"/>
    </source>
</evidence>
<evidence type="ECO:0000256" key="7">
    <source>
        <dbReference type="RuleBase" id="RU363032"/>
    </source>
</evidence>
<feature type="transmembrane region" description="Helical" evidence="7">
    <location>
        <begin position="229"/>
        <end position="251"/>
    </location>
</feature>